<sequence length="66" mass="7157">MTHTRPMRLVVSEGDNEAELVRALQSVAKRPFLVQVSRLDKGGERNIGSALYDESGTLVAETGTKA</sequence>
<comment type="caution">
    <text evidence="1">The sequence shown here is derived from an EMBL/GenBank/DDBJ whole genome shotgun (WGS) entry which is preliminary data.</text>
</comment>
<dbReference type="EMBL" id="LAZR01047486">
    <property type="protein sequence ID" value="KKK94113.1"/>
    <property type="molecule type" value="Genomic_DNA"/>
</dbReference>
<organism evidence="1">
    <name type="scientific">marine sediment metagenome</name>
    <dbReference type="NCBI Taxonomy" id="412755"/>
    <lineage>
        <taxon>unclassified sequences</taxon>
        <taxon>metagenomes</taxon>
        <taxon>ecological metagenomes</taxon>
    </lineage>
</organism>
<protein>
    <submittedName>
        <fullName evidence="1">Uncharacterized protein</fullName>
    </submittedName>
</protein>
<dbReference type="AlphaFoldDB" id="A0A0F8ZJX7"/>
<evidence type="ECO:0000313" key="1">
    <source>
        <dbReference type="EMBL" id="KKK94113.1"/>
    </source>
</evidence>
<accession>A0A0F8ZJX7</accession>
<name>A0A0F8ZJX7_9ZZZZ</name>
<gene>
    <name evidence="1" type="ORF">LCGC14_2686110</name>
</gene>
<proteinExistence type="predicted"/>
<reference evidence="1" key="1">
    <citation type="journal article" date="2015" name="Nature">
        <title>Complex archaea that bridge the gap between prokaryotes and eukaryotes.</title>
        <authorList>
            <person name="Spang A."/>
            <person name="Saw J.H."/>
            <person name="Jorgensen S.L."/>
            <person name="Zaremba-Niedzwiedzka K."/>
            <person name="Martijn J."/>
            <person name="Lind A.E."/>
            <person name="van Eijk R."/>
            <person name="Schleper C."/>
            <person name="Guy L."/>
            <person name="Ettema T.J."/>
        </authorList>
    </citation>
    <scope>NUCLEOTIDE SEQUENCE</scope>
</reference>